<feature type="transmembrane region" description="Helical" evidence="1">
    <location>
        <begin position="63"/>
        <end position="82"/>
    </location>
</feature>
<evidence type="ECO:0000313" key="3">
    <source>
        <dbReference type="Proteomes" id="UP000203916"/>
    </source>
</evidence>
<dbReference type="EMBL" id="KT001920">
    <property type="protein sequence ID" value="AKQ07475.1"/>
    <property type="molecule type" value="Genomic_DNA"/>
</dbReference>
<dbReference type="Proteomes" id="UP000203916">
    <property type="component" value="Segment"/>
</dbReference>
<sequence length="256" mass="29208">MMKVNGRIPNWRYPEASERDLSRSMQDAVTELVVEMRDRLDRLKFDATAEEISQAEDDISESAIVFFSAVIAALSSIGLTIYRFNSKQWLAIAIAAGGRNNESVMRLKEFGAGGYEDWYQESLNKWQDSAEASIRKLASDIVADWTTKVRTANNIGKSRKQIDEIIEGRYAIYGSWSRNRASGIIGTFNSMLMMQRLKDAKVSHYFWFGMMDDRERESHIKLEGKRRPVNGDGIFPGEEYGCRCWAVPDFNNVEVS</sequence>
<keyword evidence="1" id="KW-0472">Membrane</keyword>
<dbReference type="RefSeq" id="YP_009196656.1">
    <property type="nucleotide sequence ID" value="NC_028774.1"/>
</dbReference>
<reference evidence="2 3" key="1">
    <citation type="journal article" date="2015" name="Genome Announc.">
        <title>Complete Genome Sequence of Klebsiella pneumoniae Carbapenemase-Producing K. pneumoniae Siphophage Sushi.</title>
        <authorList>
            <person name="Nguyen D.T."/>
            <person name="Lessor L.E."/>
            <person name="Cahill J.L."/>
            <person name="Rasche E.S."/>
            <person name="Kuty Everett G.F."/>
        </authorList>
    </citation>
    <scope>NUCLEOTIDE SEQUENCE [LARGE SCALE GENOMIC DNA]</scope>
</reference>
<keyword evidence="1" id="KW-0812">Transmembrane</keyword>
<dbReference type="OrthoDB" id="6047at10239"/>
<name>A0A0H4TGF0_9CAUD</name>
<evidence type="ECO:0000256" key="1">
    <source>
        <dbReference type="SAM" id="Phobius"/>
    </source>
</evidence>
<evidence type="ECO:0000313" key="2">
    <source>
        <dbReference type="EMBL" id="AKQ07475.1"/>
    </source>
</evidence>
<dbReference type="KEGG" id="vg:26623871"/>
<keyword evidence="1" id="KW-1133">Transmembrane helix</keyword>
<proteinExistence type="predicted"/>
<protein>
    <submittedName>
        <fullName evidence="2">Head morphogenesis protein</fullName>
    </submittedName>
</protein>
<gene>
    <name evidence="2" type="ORF">CPT_Sushi4</name>
</gene>
<organism evidence="2 3">
    <name type="scientific">Klebsiella phage Sushi</name>
    <dbReference type="NCBI Taxonomy" id="1675609"/>
    <lineage>
        <taxon>Viruses</taxon>
        <taxon>Duplodnaviria</taxon>
        <taxon>Heunggongvirae</taxon>
        <taxon>Uroviricota</taxon>
        <taxon>Caudoviricetes</taxon>
        <taxon>Drexlerviridae</taxon>
        <taxon>Webervirus</taxon>
        <taxon>Webervirus sushi</taxon>
    </lineage>
</organism>
<dbReference type="GeneID" id="26623871"/>
<accession>A0A0H4TGF0</accession>
<keyword evidence="3" id="KW-1185">Reference proteome</keyword>